<proteinExistence type="predicted"/>
<sequence length="213" mass="22258">MKAFVSLWSADPLDIGGDIDRVAGHADGFHIDVTDGHLTPQLLFGPDFVAAVRKRTELAIEVHLMVTNADVWIGPFLEAGADIVTVHRRSTRDLPATLARVADGGATPGLAVETHEPVGDVSALAGAFDRLLLMGTEIGVKGVEVDPLVYGRIGEAVALREGMGGFDLFVDGGIRQHTVGLMAAAGADGVIPGSLVYGAPDPAARLSWLHGLR</sequence>
<dbReference type="CDD" id="cd00429">
    <property type="entry name" value="RPE"/>
    <property type="match status" value="1"/>
</dbReference>
<gene>
    <name evidence="3" type="ORF">FHR33_008508</name>
</gene>
<keyword evidence="2 3" id="KW-0413">Isomerase</keyword>
<dbReference type="EMBL" id="JACIBV010000001">
    <property type="protein sequence ID" value="MBB3732648.1"/>
    <property type="molecule type" value="Genomic_DNA"/>
</dbReference>
<dbReference type="GO" id="GO:0005975">
    <property type="term" value="P:carbohydrate metabolic process"/>
    <property type="evidence" value="ECO:0007669"/>
    <property type="project" value="InterPro"/>
</dbReference>
<dbReference type="InterPro" id="IPR000056">
    <property type="entry name" value="Ribul_P_3_epim-like"/>
</dbReference>
<keyword evidence="1" id="KW-0479">Metal-binding</keyword>
<dbReference type="Pfam" id="PF00834">
    <property type="entry name" value="Ribul_P_3_epim"/>
    <property type="match status" value="1"/>
</dbReference>
<accession>A0A7W5YC19</accession>
<protein>
    <submittedName>
        <fullName evidence="3">Ribulose-phosphate 3-epimerase</fullName>
        <ecNumber evidence="3">5.1.3.1</ecNumber>
    </submittedName>
</protein>
<dbReference type="RefSeq" id="WP_183659650.1">
    <property type="nucleotide sequence ID" value="NZ_JACIBV010000001.1"/>
</dbReference>
<dbReference type="AlphaFoldDB" id="A0A7W5YC19"/>
<dbReference type="EC" id="5.1.3.1" evidence="3"/>
<evidence type="ECO:0000256" key="1">
    <source>
        <dbReference type="ARBA" id="ARBA00022723"/>
    </source>
</evidence>
<dbReference type="GO" id="GO:0046872">
    <property type="term" value="F:metal ion binding"/>
    <property type="evidence" value="ECO:0007669"/>
    <property type="project" value="UniProtKB-KW"/>
</dbReference>
<dbReference type="GO" id="GO:0004750">
    <property type="term" value="F:D-ribulose-phosphate 3-epimerase activity"/>
    <property type="evidence" value="ECO:0007669"/>
    <property type="project" value="UniProtKB-EC"/>
</dbReference>
<dbReference type="Gene3D" id="3.20.20.70">
    <property type="entry name" value="Aldolase class I"/>
    <property type="match status" value="1"/>
</dbReference>
<dbReference type="PANTHER" id="PTHR11749">
    <property type="entry name" value="RIBULOSE-5-PHOSPHATE-3-EPIMERASE"/>
    <property type="match status" value="1"/>
</dbReference>
<dbReference type="GeneID" id="95394666"/>
<dbReference type="Proteomes" id="UP000579945">
    <property type="component" value="Unassembled WGS sequence"/>
</dbReference>
<keyword evidence="4" id="KW-1185">Reference proteome</keyword>
<dbReference type="InterPro" id="IPR011060">
    <property type="entry name" value="RibuloseP-bd_barrel"/>
</dbReference>
<reference evidence="3 4" key="1">
    <citation type="submission" date="2020-08" db="EMBL/GenBank/DDBJ databases">
        <title>Sequencing the genomes of 1000 actinobacteria strains.</title>
        <authorList>
            <person name="Klenk H.-P."/>
        </authorList>
    </citation>
    <scope>NUCLEOTIDE SEQUENCE [LARGE SCALE GENOMIC DNA]</scope>
    <source>
        <strain evidence="3 4">DSM 44320</strain>
    </source>
</reference>
<dbReference type="SUPFAM" id="SSF51366">
    <property type="entry name" value="Ribulose-phoshate binding barrel"/>
    <property type="match status" value="1"/>
</dbReference>
<dbReference type="InterPro" id="IPR013785">
    <property type="entry name" value="Aldolase_TIM"/>
</dbReference>
<evidence type="ECO:0000313" key="3">
    <source>
        <dbReference type="EMBL" id="MBB3732648.1"/>
    </source>
</evidence>
<comment type="caution">
    <text evidence="3">The sequence shown here is derived from an EMBL/GenBank/DDBJ whole genome shotgun (WGS) entry which is preliminary data.</text>
</comment>
<name>A0A7W5YC19_9ACTN</name>
<evidence type="ECO:0000313" key="4">
    <source>
        <dbReference type="Proteomes" id="UP000579945"/>
    </source>
</evidence>
<evidence type="ECO:0000256" key="2">
    <source>
        <dbReference type="ARBA" id="ARBA00023235"/>
    </source>
</evidence>
<organism evidence="3 4">
    <name type="scientific">Nonomuraea dietziae</name>
    <dbReference type="NCBI Taxonomy" id="65515"/>
    <lineage>
        <taxon>Bacteria</taxon>
        <taxon>Bacillati</taxon>
        <taxon>Actinomycetota</taxon>
        <taxon>Actinomycetes</taxon>
        <taxon>Streptosporangiales</taxon>
        <taxon>Streptosporangiaceae</taxon>
        <taxon>Nonomuraea</taxon>
    </lineage>
</organism>